<evidence type="ECO:0000259" key="1">
    <source>
        <dbReference type="Pfam" id="PF00483"/>
    </source>
</evidence>
<dbReference type="PANTHER" id="PTHR42883">
    <property type="entry name" value="GLUCOSE-1-PHOSPHATE THYMIDYLTRANSFERASE"/>
    <property type="match status" value="1"/>
</dbReference>
<evidence type="ECO:0000313" key="3">
    <source>
        <dbReference type="Proteomes" id="UP001332192"/>
    </source>
</evidence>
<feature type="domain" description="Nucleotidyl transferase" evidence="1">
    <location>
        <begin position="6"/>
        <end position="239"/>
    </location>
</feature>
<dbReference type="RefSeq" id="WP_324716138.1">
    <property type="nucleotide sequence ID" value="NZ_CP141615.1"/>
</dbReference>
<dbReference type="PANTHER" id="PTHR42883:SF2">
    <property type="entry name" value="THYMIDYLYLTRANSFERASE"/>
    <property type="match status" value="1"/>
</dbReference>
<dbReference type="EMBL" id="CP141615">
    <property type="protein sequence ID" value="WRP16866.1"/>
    <property type="molecule type" value="Genomic_DNA"/>
</dbReference>
<dbReference type="InterPro" id="IPR029044">
    <property type="entry name" value="Nucleotide-diphossugar_trans"/>
</dbReference>
<accession>A0ABZ1BW21</accession>
<gene>
    <name evidence="2" type="ORF">U7230_12350</name>
</gene>
<dbReference type="CDD" id="cd04189">
    <property type="entry name" value="G1P_TT_long"/>
    <property type="match status" value="1"/>
</dbReference>
<keyword evidence="2" id="KW-0808">Transferase</keyword>
<sequence>MSSHLKALVLAGGRGTRLRPLTYTMAKQLVPVANRPILHYVMDQVADCGIGEVGVILSPETGEQVKEALALNPWRLRFEWIEQDRPGGLAHAVKVARDFLGNTPFLMYLGDNLIGQPVRDVVATFEAERPDALILLKEVANPRQFGVAVVDGDGRVRRLVEKPKDPPSSLALVGVYCFSPAIHDVIATLAPSWRGELEITDAVQRLVEAGRPVRAVELTGWWLDTGKKDDLLEANRVVLDEWGRREIIGSVGEGSRVDGRVQLGPGAIVERSVVRGPAVIGANAVVRDSFIGPYTSVGDHCRVERSQVEHCVILDGSVVEDVERLEDSLIGRNTVVRRAGDNHRALRLMIGDDAEVAL</sequence>
<evidence type="ECO:0000313" key="2">
    <source>
        <dbReference type="EMBL" id="WRP16866.1"/>
    </source>
</evidence>
<keyword evidence="3" id="KW-1185">Reference proteome</keyword>
<organism evidence="2 3">
    <name type="scientific">Carboxydichorda subterranea</name>
    <dbReference type="NCBI Taxonomy" id="3109565"/>
    <lineage>
        <taxon>Bacteria</taxon>
        <taxon>Bacillati</taxon>
        <taxon>Bacillota</taxon>
        <taxon>Limnochordia</taxon>
        <taxon>Limnochordales</taxon>
        <taxon>Geochordaceae</taxon>
        <taxon>Carboxydichorda</taxon>
    </lineage>
</organism>
<dbReference type="Pfam" id="PF00483">
    <property type="entry name" value="NTP_transferase"/>
    <property type="match status" value="1"/>
</dbReference>
<dbReference type="Proteomes" id="UP001332192">
    <property type="component" value="Chromosome"/>
</dbReference>
<keyword evidence="2" id="KW-0548">Nucleotidyltransferase</keyword>
<dbReference type="EC" id="2.7.7.24" evidence="2"/>
<protein>
    <submittedName>
        <fullName evidence="2">Glucose-1-phosphate thymidylyltransferase</fullName>
        <ecNumber evidence="2">2.7.7.24</ecNumber>
    </submittedName>
</protein>
<dbReference type="SUPFAM" id="SSF53448">
    <property type="entry name" value="Nucleotide-diphospho-sugar transferases"/>
    <property type="match status" value="1"/>
</dbReference>
<dbReference type="InterPro" id="IPR005835">
    <property type="entry name" value="NTP_transferase_dom"/>
</dbReference>
<dbReference type="Gene3D" id="2.160.10.10">
    <property type="entry name" value="Hexapeptide repeat proteins"/>
    <property type="match status" value="1"/>
</dbReference>
<dbReference type="GO" id="GO:0008879">
    <property type="term" value="F:glucose-1-phosphate thymidylyltransferase activity"/>
    <property type="evidence" value="ECO:0007669"/>
    <property type="project" value="UniProtKB-EC"/>
</dbReference>
<dbReference type="Gene3D" id="3.90.550.10">
    <property type="entry name" value="Spore Coat Polysaccharide Biosynthesis Protein SpsA, Chain A"/>
    <property type="match status" value="1"/>
</dbReference>
<name>A0ABZ1BW21_9FIRM</name>
<dbReference type="NCBIfam" id="TIGR01208">
    <property type="entry name" value="rmlA_long"/>
    <property type="match status" value="1"/>
</dbReference>
<dbReference type="InterPro" id="IPR005908">
    <property type="entry name" value="G1P_thy_trans_l"/>
</dbReference>
<proteinExistence type="predicted"/>
<reference evidence="2 3" key="1">
    <citation type="journal article" date="2024" name="Front. Microbiol.">
        <title>Novel thermophilic genera Geochorda gen. nov. and Carboxydochorda gen. nov. from the deep terrestrial subsurface reveal the ecophysiological diversity in the class Limnochordia.</title>
        <authorList>
            <person name="Karnachuk O.V."/>
            <person name="Lukina A.P."/>
            <person name="Avakyan M.R."/>
            <person name="Kadnikov V.V."/>
            <person name="Begmatov S."/>
            <person name="Beletsky A.V."/>
            <person name="Vlasova K.G."/>
            <person name="Novikov A.A."/>
            <person name="Shcherbakova V.A."/>
            <person name="Mardanov A.V."/>
            <person name="Ravin N.V."/>
        </authorList>
    </citation>
    <scope>NUCLEOTIDE SEQUENCE [LARGE SCALE GENOMIC DNA]</scope>
    <source>
        <strain evidence="2 3">L945</strain>
    </source>
</reference>